<keyword evidence="11" id="KW-1185">Reference proteome</keyword>
<dbReference type="GO" id="GO:0008270">
    <property type="term" value="F:zinc ion binding"/>
    <property type="evidence" value="ECO:0007669"/>
    <property type="project" value="UniProtKB-UniRule"/>
</dbReference>
<feature type="region of interest" description="Disordered" evidence="7">
    <location>
        <begin position="161"/>
        <end position="183"/>
    </location>
</feature>
<protein>
    <submittedName>
        <fullName evidence="10">Uncharacterized protein</fullName>
    </submittedName>
</protein>
<dbReference type="SUPFAM" id="SSF57667">
    <property type="entry name" value="beta-beta-alpha zinc fingers"/>
    <property type="match status" value="2"/>
</dbReference>
<feature type="domain" description="C2H2-type" evidence="8">
    <location>
        <begin position="261"/>
        <end position="289"/>
    </location>
</feature>
<dbReference type="KEGG" id="btab:109033752"/>
<dbReference type="Proteomes" id="UP001152759">
    <property type="component" value="Chromosome 2"/>
</dbReference>
<dbReference type="InterPro" id="IPR012934">
    <property type="entry name" value="Znf_AD"/>
</dbReference>
<evidence type="ECO:0000259" key="9">
    <source>
        <dbReference type="PROSITE" id="PS51915"/>
    </source>
</evidence>
<dbReference type="GO" id="GO:0000977">
    <property type="term" value="F:RNA polymerase II transcription regulatory region sequence-specific DNA binding"/>
    <property type="evidence" value="ECO:0007669"/>
    <property type="project" value="TreeGrafter"/>
</dbReference>
<keyword evidence="4 6" id="KW-0862">Zinc</keyword>
<accession>A0A9P0A6D5</accession>
<evidence type="ECO:0000313" key="11">
    <source>
        <dbReference type="Proteomes" id="UP001152759"/>
    </source>
</evidence>
<feature type="domain" description="ZAD" evidence="9">
    <location>
        <begin position="36"/>
        <end position="111"/>
    </location>
</feature>
<dbReference type="Gene3D" id="3.30.160.60">
    <property type="entry name" value="Classic Zinc Finger"/>
    <property type="match status" value="3"/>
</dbReference>
<reference evidence="10" key="1">
    <citation type="submission" date="2021-12" db="EMBL/GenBank/DDBJ databases">
        <authorList>
            <person name="King R."/>
        </authorList>
    </citation>
    <scope>NUCLEOTIDE SEQUENCE</scope>
</reference>
<dbReference type="Gene3D" id="3.40.1800.20">
    <property type="match status" value="1"/>
</dbReference>
<dbReference type="SMART" id="SM00355">
    <property type="entry name" value="ZnF_C2H2"/>
    <property type="match status" value="7"/>
</dbReference>
<evidence type="ECO:0000256" key="1">
    <source>
        <dbReference type="ARBA" id="ARBA00022723"/>
    </source>
</evidence>
<dbReference type="PANTHER" id="PTHR24379">
    <property type="entry name" value="KRAB AND ZINC FINGER DOMAIN-CONTAINING"/>
    <property type="match status" value="1"/>
</dbReference>
<evidence type="ECO:0000256" key="6">
    <source>
        <dbReference type="PROSITE-ProRule" id="PRU01263"/>
    </source>
</evidence>
<dbReference type="AlphaFoldDB" id="A0A9P0A6D5"/>
<feature type="domain" description="C2H2-type" evidence="8">
    <location>
        <begin position="435"/>
        <end position="457"/>
    </location>
</feature>
<dbReference type="PROSITE" id="PS51915">
    <property type="entry name" value="ZAD"/>
    <property type="match status" value="1"/>
</dbReference>
<gene>
    <name evidence="10" type="ORF">BEMITA_LOCUS3477</name>
</gene>
<dbReference type="InterPro" id="IPR036236">
    <property type="entry name" value="Znf_C2H2_sf"/>
</dbReference>
<keyword evidence="1 6" id="KW-0479">Metal-binding</keyword>
<feature type="domain" description="C2H2-type" evidence="8">
    <location>
        <begin position="326"/>
        <end position="349"/>
    </location>
</feature>
<dbReference type="GO" id="GO:0000981">
    <property type="term" value="F:DNA-binding transcription factor activity, RNA polymerase II-specific"/>
    <property type="evidence" value="ECO:0007669"/>
    <property type="project" value="TreeGrafter"/>
</dbReference>
<dbReference type="EMBL" id="OU963863">
    <property type="protein sequence ID" value="CAH0384101.1"/>
    <property type="molecule type" value="Genomic_DNA"/>
</dbReference>
<feature type="domain" description="C2H2-type" evidence="8">
    <location>
        <begin position="297"/>
        <end position="325"/>
    </location>
</feature>
<dbReference type="Pfam" id="PF00096">
    <property type="entry name" value="zf-C2H2"/>
    <property type="match status" value="1"/>
</dbReference>
<name>A0A9P0A6D5_BEMTA</name>
<feature type="binding site" evidence="6">
    <location>
        <position position="41"/>
    </location>
    <ligand>
        <name>Zn(2+)</name>
        <dbReference type="ChEBI" id="CHEBI:29105"/>
    </ligand>
</feature>
<sequence>MSETSGTSIVNIKMEPGIDGTGEKNFDLNNVTDLSQTCRACACVDTYFIPVFDGQGIEHDLGAKINQYLPIIVSKADELPTQLCYQCASLLVTWHEMFIGSLKAEENLRKLKLRLNAKNAYNVDDEGQGAESEELDSNPEFILGTEMEEEISRPLIVSAQPISKKKSKESEQNNHSDSDDSKDFQALYGINSEELPRNDPLNDVGVKFKVIEPLKLPDYSNFVVCKLCGECINTSQTPMTEHEKTSHGIKSKKSLVKSLSCVCEYCGKVFATQRRATYHRRHVHLQNTKDNGEPKEKICEVCGAVLQSSKKLREHRRNNHVTARNFQCVVCLMCFKLKETLVSHQKNAHNVFVGEKYQPSFHRQARPCTICGVELASNFSLRRHLYIKHGQKIDEKFSFKVKTFECDHCDRTFNNKISFLRHRDKVLGGQLEKKFKCEFCPRGFFCHTDFIRHCRTHKQAIS</sequence>
<feature type="domain" description="C2H2-type" evidence="8">
    <location>
        <begin position="404"/>
        <end position="432"/>
    </location>
</feature>
<proteinExistence type="predicted"/>
<dbReference type="InterPro" id="IPR013087">
    <property type="entry name" value="Znf_C2H2_type"/>
</dbReference>
<evidence type="ECO:0000313" key="10">
    <source>
        <dbReference type="EMBL" id="CAH0384101.1"/>
    </source>
</evidence>
<evidence type="ECO:0000256" key="7">
    <source>
        <dbReference type="SAM" id="MobiDB-lite"/>
    </source>
</evidence>
<dbReference type="GO" id="GO:0005634">
    <property type="term" value="C:nucleus"/>
    <property type="evidence" value="ECO:0007669"/>
    <property type="project" value="InterPro"/>
</dbReference>
<evidence type="ECO:0000256" key="5">
    <source>
        <dbReference type="PROSITE-ProRule" id="PRU00042"/>
    </source>
</evidence>
<feature type="binding site" evidence="6">
    <location>
        <position position="87"/>
    </location>
    <ligand>
        <name>Zn(2+)</name>
        <dbReference type="ChEBI" id="CHEBI:29105"/>
    </ligand>
</feature>
<feature type="compositionally biased region" description="Basic and acidic residues" evidence="7">
    <location>
        <begin position="168"/>
        <end position="183"/>
    </location>
</feature>
<feature type="binding site" evidence="6">
    <location>
        <position position="84"/>
    </location>
    <ligand>
        <name>Zn(2+)</name>
        <dbReference type="ChEBI" id="CHEBI:29105"/>
    </ligand>
</feature>
<dbReference type="PROSITE" id="PS00028">
    <property type="entry name" value="ZINC_FINGER_C2H2_1"/>
    <property type="match status" value="4"/>
</dbReference>
<keyword evidence="3 5" id="KW-0863">Zinc-finger</keyword>
<evidence type="ECO:0000256" key="2">
    <source>
        <dbReference type="ARBA" id="ARBA00022737"/>
    </source>
</evidence>
<dbReference type="SUPFAM" id="SSF57716">
    <property type="entry name" value="Glucocorticoid receptor-like (DNA-binding domain)"/>
    <property type="match status" value="1"/>
</dbReference>
<evidence type="ECO:0000256" key="4">
    <source>
        <dbReference type="ARBA" id="ARBA00022833"/>
    </source>
</evidence>
<keyword evidence="2" id="KW-0677">Repeat</keyword>
<evidence type="ECO:0000256" key="3">
    <source>
        <dbReference type="ARBA" id="ARBA00022771"/>
    </source>
</evidence>
<organism evidence="10 11">
    <name type="scientific">Bemisia tabaci</name>
    <name type="common">Sweetpotato whitefly</name>
    <name type="synonym">Aleurodes tabaci</name>
    <dbReference type="NCBI Taxonomy" id="7038"/>
    <lineage>
        <taxon>Eukaryota</taxon>
        <taxon>Metazoa</taxon>
        <taxon>Ecdysozoa</taxon>
        <taxon>Arthropoda</taxon>
        <taxon>Hexapoda</taxon>
        <taxon>Insecta</taxon>
        <taxon>Pterygota</taxon>
        <taxon>Neoptera</taxon>
        <taxon>Paraneoptera</taxon>
        <taxon>Hemiptera</taxon>
        <taxon>Sternorrhyncha</taxon>
        <taxon>Aleyrodoidea</taxon>
        <taxon>Aleyrodidae</taxon>
        <taxon>Aleyrodinae</taxon>
        <taxon>Bemisia</taxon>
    </lineage>
</organism>
<dbReference type="PROSITE" id="PS50157">
    <property type="entry name" value="ZINC_FINGER_C2H2_2"/>
    <property type="match status" value="5"/>
</dbReference>
<dbReference type="PANTHER" id="PTHR24379:SF127">
    <property type="entry name" value="BLOODY FINGERS-RELATED"/>
    <property type="match status" value="1"/>
</dbReference>
<evidence type="ECO:0000259" key="8">
    <source>
        <dbReference type="PROSITE" id="PS50157"/>
    </source>
</evidence>
<dbReference type="Pfam" id="PF07776">
    <property type="entry name" value="zf-AD"/>
    <property type="match status" value="1"/>
</dbReference>
<feature type="binding site" evidence="6">
    <location>
        <position position="38"/>
    </location>
    <ligand>
        <name>Zn(2+)</name>
        <dbReference type="ChEBI" id="CHEBI:29105"/>
    </ligand>
</feature>